<dbReference type="AlphaFoldDB" id="A0A2H3NQT9"/>
<keyword evidence="3" id="KW-0472">Membrane</keyword>
<dbReference type="PANTHER" id="PTHR30469:SF15">
    <property type="entry name" value="HLYD FAMILY OF SECRETION PROTEINS"/>
    <property type="match status" value="1"/>
</dbReference>
<feature type="coiled-coil region" evidence="2">
    <location>
        <begin position="114"/>
        <end position="143"/>
    </location>
</feature>
<organism evidence="7 8">
    <name type="scientific">Longimonas halophila</name>
    <dbReference type="NCBI Taxonomy" id="1469170"/>
    <lineage>
        <taxon>Bacteria</taxon>
        <taxon>Pseudomonadati</taxon>
        <taxon>Rhodothermota</taxon>
        <taxon>Rhodothermia</taxon>
        <taxon>Rhodothermales</taxon>
        <taxon>Salisaetaceae</taxon>
        <taxon>Longimonas</taxon>
    </lineage>
</organism>
<dbReference type="InterPro" id="IPR058637">
    <property type="entry name" value="YknX-like_C"/>
</dbReference>
<comment type="caution">
    <text evidence="7">The sequence shown here is derived from an EMBL/GenBank/DDBJ whole genome shotgun (WGS) entry which is preliminary data.</text>
</comment>
<sequence>MPAFSFRSLRAWHIAAGVLIVAVGGLILYGFWPRLTGQATADDDRPDAEEVSDSKAQVDVVRVERIDFPVRTEATGHLRPWQRTTVSAERGGVIRERAVEEGDRVQTGALLARIDDRDERIELAEAEAELMQARAEYAVNTRDAGIRQVADTSRVAELRMALREAELAFDAGTATREEVQTVRRELELAQIRAGLDRQAVQAATYGLTQAEQRVERARLNLERTRITAPFSGRVANLEVEVGQRVAAGEVVAHVLSDRRMKVTVNVLEDDLVRIREGATAQVQIPALADNEDGGTVAGTVHAINPQVDAERGTGRVTVAIPNPDNQLLAGLYATVRLETHRLLDRLVVPTDAVLVRQGRDLVFVVRDGRAQWTYVEVGTRSGNFVEITDGLQSGDIVAVDGHFALAHDAPVEPGDPQPVAMP</sequence>
<evidence type="ECO:0000259" key="6">
    <source>
        <dbReference type="Pfam" id="PF25989"/>
    </source>
</evidence>
<name>A0A2H3NQT9_9BACT</name>
<evidence type="ECO:0000259" key="5">
    <source>
        <dbReference type="Pfam" id="PF25954"/>
    </source>
</evidence>
<dbReference type="PANTHER" id="PTHR30469">
    <property type="entry name" value="MULTIDRUG RESISTANCE PROTEIN MDTA"/>
    <property type="match status" value="1"/>
</dbReference>
<feature type="transmembrane region" description="Helical" evidence="3">
    <location>
        <begin position="12"/>
        <end position="32"/>
    </location>
</feature>
<proteinExistence type="inferred from homology"/>
<dbReference type="Gene3D" id="2.40.50.100">
    <property type="match status" value="2"/>
</dbReference>
<evidence type="ECO:0000256" key="3">
    <source>
        <dbReference type="SAM" id="Phobius"/>
    </source>
</evidence>
<dbReference type="Pfam" id="PF25954">
    <property type="entry name" value="Beta-barrel_RND_2"/>
    <property type="match status" value="1"/>
</dbReference>
<dbReference type="RefSeq" id="WP_098060965.1">
    <property type="nucleotide sequence ID" value="NZ_PDEP01000001.1"/>
</dbReference>
<dbReference type="NCBIfam" id="TIGR01730">
    <property type="entry name" value="RND_mfp"/>
    <property type="match status" value="1"/>
</dbReference>
<evidence type="ECO:0000313" key="8">
    <source>
        <dbReference type="Proteomes" id="UP000221024"/>
    </source>
</evidence>
<dbReference type="EMBL" id="PDEP01000001">
    <property type="protein sequence ID" value="PEN09567.1"/>
    <property type="molecule type" value="Genomic_DNA"/>
</dbReference>
<protein>
    <submittedName>
        <fullName evidence="7">Efflux transporter periplasmic adaptor subunit</fullName>
    </submittedName>
</protein>
<gene>
    <name evidence="7" type="ORF">CRI93_02215</name>
</gene>
<dbReference type="Pfam" id="PF25989">
    <property type="entry name" value="YknX_C"/>
    <property type="match status" value="1"/>
</dbReference>
<evidence type="ECO:0000313" key="7">
    <source>
        <dbReference type="EMBL" id="PEN09567.1"/>
    </source>
</evidence>
<dbReference type="GO" id="GO:0015562">
    <property type="term" value="F:efflux transmembrane transporter activity"/>
    <property type="evidence" value="ECO:0007669"/>
    <property type="project" value="TreeGrafter"/>
</dbReference>
<keyword evidence="3" id="KW-0812">Transmembrane</keyword>
<dbReference type="Gene3D" id="2.40.30.170">
    <property type="match status" value="1"/>
</dbReference>
<dbReference type="OrthoDB" id="1522646at2"/>
<keyword evidence="8" id="KW-1185">Reference proteome</keyword>
<keyword evidence="3" id="KW-1133">Transmembrane helix</keyword>
<reference evidence="7 8" key="1">
    <citation type="submission" date="2017-10" db="EMBL/GenBank/DDBJ databases">
        <title>Draft genome of Longimonas halophila.</title>
        <authorList>
            <person name="Goh K.M."/>
            <person name="Shamsir M.S."/>
            <person name="Lim S.W."/>
        </authorList>
    </citation>
    <scope>NUCLEOTIDE SEQUENCE [LARGE SCALE GENOMIC DNA]</scope>
    <source>
        <strain evidence="7 8">KCTC 42399</strain>
    </source>
</reference>
<evidence type="ECO:0000256" key="1">
    <source>
        <dbReference type="ARBA" id="ARBA00009477"/>
    </source>
</evidence>
<feature type="domain" description="CusB-like beta-barrel" evidence="5">
    <location>
        <begin position="262"/>
        <end position="340"/>
    </location>
</feature>
<dbReference type="Gene3D" id="2.40.420.20">
    <property type="match status" value="1"/>
</dbReference>
<dbReference type="GO" id="GO:1990281">
    <property type="term" value="C:efflux pump complex"/>
    <property type="evidence" value="ECO:0007669"/>
    <property type="project" value="TreeGrafter"/>
</dbReference>
<dbReference type="Proteomes" id="UP000221024">
    <property type="component" value="Unassembled WGS sequence"/>
</dbReference>
<evidence type="ECO:0000259" key="4">
    <source>
        <dbReference type="Pfam" id="PF25917"/>
    </source>
</evidence>
<dbReference type="Pfam" id="PF25917">
    <property type="entry name" value="BSH_RND"/>
    <property type="match status" value="1"/>
</dbReference>
<dbReference type="InterPro" id="IPR058625">
    <property type="entry name" value="MdtA-like_BSH"/>
</dbReference>
<dbReference type="InterPro" id="IPR006143">
    <property type="entry name" value="RND_pump_MFP"/>
</dbReference>
<evidence type="ECO:0000256" key="2">
    <source>
        <dbReference type="SAM" id="Coils"/>
    </source>
</evidence>
<dbReference type="SUPFAM" id="SSF111369">
    <property type="entry name" value="HlyD-like secretion proteins"/>
    <property type="match status" value="2"/>
</dbReference>
<keyword evidence="2" id="KW-0175">Coiled coil</keyword>
<feature type="domain" description="YknX-like C-terminal permuted SH3-like" evidence="6">
    <location>
        <begin position="346"/>
        <end position="405"/>
    </location>
</feature>
<dbReference type="InterPro" id="IPR058792">
    <property type="entry name" value="Beta-barrel_RND_2"/>
</dbReference>
<accession>A0A2H3NQT9</accession>
<comment type="similarity">
    <text evidence="1">Belongs to the membrane fusion protein (MFP) (TC 8.A.1) family.</text>
</comment>
<feature type="domain" description="Multidrug resistance protein MdtA-like barrel-sandwich hybrid" evidence="4">
    <location>
        <begin position="85"/>
        <end position="254"/>
    </location>
</feature>